<evidence type="ECO:0000256" key="1">
    <source>
        <dbReference type="SAM" id="SignalP"/>
    </source>
</evidence>
<evidence type="ECO:0000313" key="2">
    <source>
        <dbReference type="EMBL" id="MDR6206365.1"/>
    </source>
</evidence>
<name>A0ABD5CMA2_9BURK</name>
<feature type="chain" id="PRO_5044844962" description="Lipoprotein" evidence="1">
    <location>
        <begin position="18"/>
        <end position="115"/>
    </location>
</feature>
<dbReference type="Proteomes" id="UP001245184">
    <property type="component" value="Unassembled WGS sequence"/>
</dbReference>
<protein>
    <recommendedName>
        <fullName evidence="4">Lipoprotein</fullName>
    </recommendedName>
</protein>
<organism evidence="2 3">
    <name type="scientific">Paraburkholderia graminis</name>
    <dbReference type="NCBI Taxonomy" id="60548"/>
    <lineage>
        <taxon>Bacteria</taxon>
        <taxon>Pseudomonadati</taxon>
        <taxon>Pseudomonadota</taxon>
        <taxon>Betaproteobacteria</taxon>
        <taxon>Burkholderiales</taxon>
        <taxon>Burkholderiaceae</taxon>
        <taxon>Paraburkholderia</taxon>
    </lineage>
</organism>
<reference evidence="2 3" key="1">
    <citation type="submission" date="2023-08" db="EMBL/GenBank/DDBJ databases">
        <title>Genome sequencing of plant associated microbes to promote plant fitness in Sorghum bicolor and Oryza sativa.</title>
        <authorList>
            <person name="Coleman-Derr D."/>
        </authorList>
    </citation>
    <scope>NUCLEOTIDE SEQUENCE [LARGE SCALE GENOMIC DNA]</scope>
    <source>
        <strain evidence="2 3">SLBN-33</strain>
    </source>
</reference>
<accession>A0ABD5CMA2</accession>
<gene>
    <name evidence="2" type="ORF">QF025_005085</name>
</gene>
<proteinExistence type="predicted"/>
<feature type="signal peptide" evidence="1">
    <location>
        <begin position="1"/>
        <end position="17"/>
    </location>
</feature>
<sequence length="115" mass="11580">MKPLSLLLVTAAVSACANQPMPPGAQAVGESQRSTPVVAQCIAKDWADRSQQQVISQVIVANDQAMDVYVPGQQPPGGAAAVVRPSWTGNSKTSVGFRAGSGGGSNAMGDVGGCL</sequence>
<dbReference type="PROSITE" id="PS51257">
    <property type="entry name" value="PROKAR_LIPOPROTEIN"/>
    <property type="match status" value="1"/>
</dbReference>
<evidence type="ECO:0000313" key="3">
    <source>
        <dbReference type="Proteomes" id="UP001245184"/>
    </source>
</evidence>
<dbReference type="RefSeq" id="WP_081652969.1">
    <property type="nucleotide sequence ID" value="NZ_ATXV01000001.1"/>
</dbReference>
<evidence type="ECO:0008006" key="4">
    <source>
        <dbReference type="Google" id="ProtNLM"/>
    </source>
</evidence>
<dbReference type="AlphaFoldDB" id="A0ABD5CMA2"/>
<dbReference type="EMBL" id="JAVIZN010000002">
    <property type="protein sequence ID" value="MDR6206365.1"/>
    <property type="molecule type" value="Genomic_DNA"/>
</dbReference>
<keyword evidence="1" id="KW-0732">Signal</keyword>
<comment type="caution">
    <text evidence="2">The sequence shown here is derived from an EMBL/GenBank/DDBJ whole genome shotgun (WGS) entry which is preliminary data.</text>
</comment>